<feature type="signal peptide" evidence="2">
    <location>
        <begin position="1"/>
        <end position="23"/>
    </location>
</feature>
<feature type="domain" description="Glucose/Sorbosone dehydrogenase" evidence="3">
    <location>
        <begin position="80"/>
        <end position="410"/>
    </location>
</feature>
<proteinExistence type="predicted"/>
<dbReference type="InterPro" id="IPR011041">
    <property type="entry name" value="Quinoprot_gluc/sorb_DH_b-prop"/>
</dbReference>
<dbReference type="EMBL" id="JACHHP010000003">
    <property type="protein sequence ID" value="MBB5208357.1"/>
    <property type="molecule type" value="Genomic_DNA"/>
</dbReference>
<reference evidence="4 5" key="1">
    <citation type="submission" date="2020-08" db="EMBL/GenBank/DDBJ databases">
        <title>Genomic Encyclopedia of Type Strains, Phase IV (KMG-IV): sequencing the most valuable type-strain genomes for metagenomic binning, comparative biology and taxonomic classification.</title>
        <authorList>
            <person name="Goeker M."/>
        </authorList>
    </citation>
    <scope>NUCLEOTIDE SEQUENCE [LARGE SCALE GENOMIC DNA]</scope>
    <source>
        <strain evidence="4 5">DSM 24163</strain>
    </source>
</reference>
<keyword evidence="5" id="KW-1185">Reference proteome</keyword>
<evidence type="ECO:0000256" key="2">
    <source>
        <dbReference type="SAM" id="SignalP"/>
    </source>
</evidence>
<evidence type="ECO:0000313" key="4">
    <source>
        <dbReference type="EMBL" id="MBB5208357.1"/>
    </source>
</evidence>
<dbReference type="AlphaFoldDB" id="A0A7W8FZE0"/>
<evidence type="ECO:0000256" key="1">
    <source>
        <dbReference type="SAM" id="MobiDB-lite"/>
    </source>
</evidence>
<protein>
    <submittedName>
        <fullName evidence="4">Glucose/arabinose dehydrogenase</fullName>
    </submittedName>
</protein>
<evidence type="ECO:0000313" key="5">
    <source>
        <dbReference type="Proteomes" id="UP000521199"/>
    </source>
</evidence>
<dbReference type="Gene3D" id="2.120.10.30">
    <property type="entry name" value="TolB, C-terminal domain"/>
    <property type="match status" value="1"/>
</dbReference>
<name>A0A7W8FZE0_9GAMM</name>
<feature type="chain" id="PRO_5031254960" evidence="2">
    <location>
        <begin position="24"/>
        <end position="416"/>
    </location>
</feature>
<comment type="caution">
    <text evidence="4">The sequence shown here is derived from an EMBL/GenBank/DDBJ whole genome shotgun (WGS) entry which is preliminary data.</text>
</comment>
<gene>
    <name evidence="4" type="ORF">HNQ52_001899</name>
</gene>
<dbReference type="PROSITE" id="PS51257">
    <property type="entry name" value="PROKAR_LIPOPROTEIN"/>
    <property type="match status" value="1"/>
</dbReference>
<dbReference type="InterPro" id="IPR012938">
    <property type="entry name" value="Glc/Sorbosone_DH"/>
</dbReference>
<sequence length="416" mass="44233">MRRTTLALSLSLTLGACSDPAPTASDTAPAADAATQPGAAAAEESASATPVASSGVSAPHGAPAPATPSRVEVTEFATGLENPWSLAFLPDGRMLVTERPGRLRYIAADGTLSEPIANTPAVFAIGQGGLLDVAVSPGFASDRTVYLTYAEPDASGNNAGTAAIRATLVDNALQNVRQIFRQEPKLSRGAHFGSRIVFDGNGHLFIALGENGERAASQRLDHLQGKIVRLALDGSIPADNPFVGRSDARAEIWSYGHRNQQGAALHPVTGQLWTHEHGPRGGDEINIPQRAANYGWPLATYGINYSGAPILESVGTAVAGTEQPHYYWEQSPGVSGMAFYTADRFPAWNGSLFVGSMAQRELIRLQLDGDRIVAEERLLSERRWRIRDVRQGPDGYIYVVTDEADGKVLKIGLDDA</sequence>
<feature type="region of interest" description="Disordered" evidence="1">
    <location>
        <begin position="18"/>
        <end position="69"/>
    </location>
</feature>
<accession>A0A7W8FZE0</accession>
<keyword evidence="2" id="KW-0732">Signal</keyword>
<dbReference type="PANTHER" id="PTHR19328:SF75">
    <property type="entry name" value="ALDOSE SUGAR DEHYDROGENASE YLII"/>
    <property type="match status" value="1"/>
</dbReference>
<feature type="compositionally biased region" description="Low complexity" evidence="1">
    <location>
        <begin position="18"/>
        <end position="54"/>
    </location>
</feature>
<dbReference type="SUPFAM" id="SSF50952">
    <property type="entry name" value="Soluble quinoprotein glucose dehydrogenase"/>
    <property type="match status" value="1"/>
</dbReference>
<dbReference type="InterPro" id="IPR011042">
    <property type="entry name" value="6-blade_b-propeller_TolB-like"/>
</dbReference>
<dbReference type="Proteomes" id="UP000521199">
    <property type="component" value="Unassembled WGS sequence"/>
</dbReference>
<dbReference type="RefSeq" id="WP_183960892.1">
    <property type="nucleotide sequence ID" value="NZ_JACHHP010000003.1"/>
</dbReference>
<dbReference type="Pfam" id="PF07995">
    <property type="entry name" value="GSDH"/>
    <property type="match status" value="1"/>
</dbReference>
<organism evidence="4 5">
    <name type="scientific">Chiayiivirga flava</name>
    <dbReference type="NCBI Taxonomy" id="659595"/>
    <lineage>
        <taxon>Bacteria</taxon>
        <taxon>Pseudomonadati</taxon>
        <taxon>Pseudomonadota</taxon>
        <taxon>Gammaproteobacteria</taxon>
        <taxon>Lysobacterales</taxon>
        <taxon>Lysobacteraceae</taxon>
        <taxon>Chiayiivirga</taxon>
    </lineage>
</organism>
<evidence type="ECO:0000259" key="3">
    <source>
        <dbReference type="Pfam" id="PF07995"/>
    </source>
</evidence>
<dbReference type="PANTHER" id="PTHR19328">
    <property type="entry name" value="HEDGEHOG-INTERACTING PROTEIN"/>
    <property type="match status" value="1"/>
</dbReference>